<sequence length="1363" mass="145718">GRAVQGVREGRLELQQLQAERGGLQERRAALEQRLEGRWQEGLHATEKFQLAVEALEQEKQGLQTQIAQVLEGRQQLAHLKMSLSLEVASYRTLLEAENTRLQIPGSGPKTSLSFQDPKPELRFPGTPEGRRLGPLLPILNLAPVTSPLPDTLKTPMPAFLKSQEFLQACTPTLASTPIPPTPQAPRPATDTEIKVQEAPLALLPSQGGKQQASEPLWTEAKVAIPASILRRPEEPGGQQREASSGQSPEDQASSAPPLNSDPNSLEARDGEPSASGVSNTAQEDSEGQACGLTEEEASIEVKAGRSLQQGTWREEGYSDREELQDSVKSLEEELQEPLLSADKQSRETLRGVERERQDGPRAGEEEDSGTPSTPEREDRGQLRSLEEKSLEVVGSPAEQTLEPLVPREKEELQTLGSLETETQEPLGSLNESLEAFSFPGKENQELVRSLEEENGESLRALDKDSLEPPPSHEAEDEEVLGKANPEPLRSLDDAHQEAWRALEQEKPDALKPQGDEHQEVLAATDQESLGLQEETRETVRAPEKETQEPQGSLEAEAQKASTPLGAESQEQLLSLKADHVEVEKSLELENVESLKSAEEDGLGISKPPELLWPLEEKTQGRPPPMPLEQDIQEPLEPGQEVREPLSPLVKENQGPLRSLDSENVKSAAEVGKESPRYWEEEGKLEAGENKAAASALEDEGPSADQWWETAAVVKGQAPLTGGAATEKEAEVVVGLGEQDGLDGKEEATGLAWNTGGGPPAIPEPNEQKVPVEGADRARGAEGFQDPEGQLEVVGAPDLGAPPGMPEEVEGVLEEEDVVPSGDLASAQVALGSDTAVGESGGAAEGQEQETVQAQDPDPPAREEAMEWPLRDEGLEAEKAPGLGESRRDLKEAETLESGLAKLPRESRDPQRQEDPEGWAESESERDSVEEGFPAETLCPDAPQPRPEEGAPPELEPSSPRPTEPWAPPSHPHDDVSGAQPRTEGNLEAGWGLGSGVEALEKLEDRQEQGLDSEGVPGGLQEEEEQSGEESEADELGETLPDSTPLVLFPGSPATSTWDPAGEERPSPQGEARQESWGPTASLASEGLGAGPSEAEEEGEEEGHSPDSDLSEEFEDLGTEASLLPGGPGEVAEPLRQVPQLLLEPATWDRDEESDGFADEEESGEEGEDYEEEEGRGAGQWGPRSSVGNLQPLSGPQRGDLMKSEAVGVSVPWDGEGPRGVAADAPMPALQPESQDSAEPSSTEAPVDSDSASLQREDAGSGTLETPGGLEGTGHQETGEILGVNGQGPSWGEHMNGGLEQSEGGGPGKLGAPEGGKGNPSEVEEGDPLEAPWAGIPLRLGQGQFLKFTQREEDGDSWSSGED</sequence>
<proteinExistence type="predicted"/>
<keyword evidence="1" id="KW-1185">Reference proteome</keyword>
<evidence type="ECO:0000313" key="2">
    <source>
        <dbReference type="RefSeq" id="XP_045154290.1"/>
    </source>
</evidence>
<accession>A0AC55DRC1</accession>
<dbReference type="Proteomes" id="UP000694863">
    <property type="component" value="Unplaced"/>
</dbReference>
<name>A0AC55DRC1_ECHTE</name>
<dbReference type="RefSeq" id="XP_045154290.1">
    <property type="nucleotide sequence ID" value="XM_045298355.1"/>
</dbReference>
<reference evidence="2" key="1">
    <citation type="submission" date="2025-08" db="UniProtKB">
        <authorList>
            <consortium name="RefSeq"/>
        </authorList>
    </citation>
    <scope>IDENTIFICATION</scope>
</reference>
<evidence type="ECO:0000313" key="1">
    <source>
        <dbReference type="Proteomes" id="UP000694863"/>
    </source>
</evidence>
<gene>
    <name evidence="2" type="primary">NES</name>
</gene>
<organism evidence="1 2">
    <name type="scientific">Echinops telfairi</name>
    <name type="common">Lesser hedgehog tenrec</name>
    <dbReference type="NCBI Taxonomy" id="9371"/>
    <lineage>
        <taxon>Eukaryota</taxon>
        <taxon>Metazoa</taxon>
        <taxon>Chordata</taxon>
        <taxon>Craniata</taxon>
        <taxon>Vertebrata</taxon>
        <taxon>Euteleostomi</taxon>
        <taxon>Mammalia</taxon>
        <taxon>Eutheria</taxon>
        <taxon>Afrotheria</taxon>
        <taxon>Tenrecidae</taxon>
        <taxon>Tenrecinae</taxon>
        <taxon>Echinops</taxon>
    </lineage>
</organism>
<feature type="non-terminal residue" evidence="2">
    <location>
        <position position="1"/>
    </location>
</feature>
<protein>
    <submittedName>
        <fullName evidence="2">Nestin</fullName>
    </submittedName>
</protein>